<dbReference type="AlphaFoldDB" id="A0A285N971"/>
<evidence type="ECO:0000256" key="1">
    <source>
        <dbReference type="ARBA" id="ARBA00004007"/>
    </source>
</evidence>
<accession>A0A285N971</accession>
<name>A0A285N971_9HYPH</name>
<comment type="function">
    <text evidence="1 10">Exerts its effect at some terminal stage of cytochrome c oxidase synthesis, probably by being involved in the insertion of the copper B into subunit I.</text>
</comment>
<evidence type="ECO:0000256" key="5">
    <source>
        <dbReference type="ARBA" id="ARBA00022692"/>
    </source>
</evidence>
<dbReference type="PROSITE" id="PS51257">
    <property type="entry name" value="PROKAR_LIPOPROTEIN"/>
    <property type="match status" value="1"/>
</dbReference>
<evidence type="ECO:0000256" key="4">
    <source>
        <dbReference type="ARBA" id="ARBA00015384"/>
    </source>
</evidence>
<keyword evidence="10" id="KW-0997">Cell inner membrane</keyword>
<dbReference type="InterPro" id="IPR023471">
    <property type="entry name" value="CtaG/Cox11_dom_sf"/>
</dbReference>
<dbReference type="Gene3D" id="2.60.370.10">
    <property type="entry name" value="Ctag/Cox11"/>
    <property type="match status" value="1"/>
</dbReference>
<evidence type="ECO:0000256" key="2">
    <source>
        <dbReference type="ARBA" id="ARBA00004382"/>
    </source>
</evidence>
<dbReference type="Proteomes" id="UP000219439">
    <property type="component" value="Unassembled WGS sequence"/>
</dbReference>
<reference evidence="11 12" key="1">
    <citation type="submission" date="2017-09" db="EMBL/GenBank/DDBJ databases">
        <authorList>
            <person name="Ehlers B."/>
            <person name="Leendertz F.H."/>
        </authorList>
    </citation>
    <scope>NUCLEOTIDE SEQUENCE [LARGE SCALE GENOMIC DNA]</scope>
    <source>
        <strain evidence="11 12">DSM 18289</strain>
    </source>
</reference>
<dbReference type="PANTHER" id="PTHR21320:SF3">
    <property type="entry name" value="CYTOCHROME C OXIDASE ASSEMBLY PROTEIN COX11, MITOCHONDRIAL-RELATED"/>
    <property type="match status" value="1"/>
</dbReference>
<evidence type="ECO:0000256" key="10">
    <source>
        <dbReference type="HAMAP-Rule" id="MF_00155"/>
    </source>
</evidence>
<organism evidence="11 12">
    <name type="scientific">Cohaesibacter gelatinilyticus</name>
    <dbReference type="NCBI Taxonomy" id="372072"/>
    <lineage>
        <taxon>Bacteria</taxon>
        <taxon>Pseudomonadati</taxon>
        <taxon>Pseudomonadota</taxon>
        <taxon>Alphaproteobacteria</taxon>
        <taxon>Hyphomicrobiales</taxon>
        <taxon>Cohaesibacteraceae</taxon>
    </lineage>
</organism>
<dbReference type="EMBL" id="OBEL01000001">
    <property type="protein sequence ID" value="SNZ05463.1"/>
    <property type="molecule type" value="Genomic_DNA"/>
</dbReference>
<keyword evidence="6 10" id="KW-0735">Signal-anchor</keyword>
<keyword evidence="12" id="KW-1185">Reference proteome</keyword>
<dbReference type="RefSeq" id="WP_097151483.1">
    <property type="nucleotide sequence ID" value="NZ_OBEL01000001.1"/>
</dbReference>
<dbReference type="GO" id="GO:0005886">
    <property type="term" value="C:plasma membrane"/>
    <property type="evidence" value="ECO:0007669"/>
    <property type="project" value="UniProtKB-SubCell"/>
</dbReference>
<dbReference type="PIRSF" id="PIRSF005413">
    <property type="entry name" value="COX11"/>
    <property type="match status" value="1"/>
</dbReference>
<evidence type="ECO:0000256" key="6">
    <source>
        <dbReference type="ARBA" id="ARBA00022968"/>
    </source>
</evidence>
<evidence type="ECO:0000256" key="3">
    <source>
        <dbReference type="ARBA" id="ARBA00009620"/>
    </source>
</evidence>
<dbReference type="FunFam" id="2.60.370.10:FF:000001">
    <property type="entry name" value="COX11 cytochrome c oxidase assembly homolog"/>
    <property type="match status" value="1"/>
</dbReference>
<dbReference type="GO" id="GO:0008535">
    <property type="term" value="P:respiratory chain complex IV assembly"/>
    <property type="evidence" value="ECO:0007669"/>
    <property type="project" value="UniProtKB-UniRule"/>
</dbReference>
<evidence type="ECO:0000313" key="11">
    <source>
        <dbReference type="EMBL" id="SNZ05463.1"/>
    </source>
</evidence>
<keyword evidence="9 10" id="KW-0472">Membrane</keyword>
<keyword evidence="5 10" id="KW-0812">Transmembrane</keyword>
<evidence type="ECO:0000256" key="7">
    <source>
        <dbReference type="ARBA" id="ARBA00022989"/>
    </source>
</evidence>
<keyword evidence="10" id="KW-1003">Cell membrane</keyword>
<dbReference type="SUPFAM" id="SSF110111">
    <property type="entry name" value="Ctag/Cox11"/>
    <property type="match status" value="1"/>
</dbReference>
<evidence type="ECO:0000256" key="8">
    <source>
        <dbReference type="ARBA" id="ARBA00023008"/>
    </source>
</evidence>
<keyword evidence="8 10" id="KW-0186">Copper</keyword>
<feature type="topological domain" description="Cytoplasmic" evidence="10">
    <location>
        <begin position="1"/>
        <end position="14"/>
    </location>
</feature>
<evidence type="ECO:0000313" key="12">
    <source>
        <dbReference type="Proteomes" id="UP000219439"/>
    </source>
</evidence>
<dbReference type="GO" id="GO:0005507">
    <property type="term" value="F:copper ion binding"/>
    <property type="evidence" value="ECO:0007669"/>
    <property type="project" value="InterPro"/>
</dbReference>
<dbReference type="OrthoDB" id="9804841at2"/>
<dbReference type="Pfam" id="PF04442">
    <property type="entry name" value="CtaG_Cox11"/>
    <property type="match status" value="1"/>
</dbReference>
<protein>
    <recommendedName>
        <fullName evidence="4 10">Cytochrome c oxidase assembly protein CtaG</fullName>
    </recommendedName>
</protein>
<dbReference type="PANTHER" id="PTHR21320">
    <property type="entry name" value="CYTOCHROME C OXIDASE ASSEMBLY PROTEIN COX11-RELATED"/>
    <property type="match status" value="1"/>
</dbReference>
<dbReference type="InterPro" id="IPR007533">
    <property type="entry name" value="Cyt_c_oxidase_assmbl_CtaG"/>
</dbReference>
<sequence>MTEQTEKLQTAKSKANRNMAIGLAVFVSCMVGVAYAAVPLYELFCRVTGYGGTTQQASSSPVDVIDREITIRFDANIGYGLAWDFKPITKPITLKVGETAEANYQVVNIGKAPSAGTATFNVTPQAAGIYFNKLDCFCFTYQEVKAGESVKMPVVFFVDPDIDKDPNLETIDTITLSYTFFPQEREEAALTEKKQSKAGIGTES</sequence>
<comment type="subcellular location">
    <subcellularLocation>
        <location evidence="2 10">Cell inner membrane</location>
        <topology evidence="2 10">Single-pass type II membrane protein</topology>
        <orientation evidence="2 10">Periplasmic side</orientation>
    </subcellularLocation>
</comment>
<dbReference type="NCBIfam" id="NF003465">
    <property type="entry name" value="PRK05089.1"/>
    <property type="match status" value="1"/>
</dbReference>
<proteinExistence type="inferred from homology"/>
<dbReference type="HAMAP" id="MF_00155">
    <property type="entry name" value="CtaG"/>
    <property type="match status" value="1"/>
</dbReference>
<keyword evidence="7 10" id="KW-1133">Transmembrane helix</keyword>
<evidence type="ECO:0000256" key="9">
    <source>
        <dbReference type="ARBA" id="ARBA00023136"/>
    </source>
</evidence>
<comment type="similarity">
    <text evidence="3 10">Belongs to the COX11/CtaG family.</text>
</comment>
<gene>
    <name evidence="10" type="primary">ctaG</name>
    <name evidence="11" type="ORF">SAMN06265368_0125</name>
</gene>
<feature type="topological domain" description="Periplasmic" evidence="10">
    <location>
        <begin position="38"/>
        <end position="204"/>
    </location>
</feature>